<dbReference type="Proteomes" id="UP000620124">
    <property type="component" value="Unassembled WGS sequence"/>
</dbReference>
<evidence type="ECO:0000256" key="9">
    <source>
        <dbReference type="SAM" id="Phobius"/>
    </source>
</evidence>
<dbReference type="OrthoDB" id="3040704at2759"/>
<dbReference type="InterPro" id="IPR004837">
    <property type="entry name" value="NaCa_Exmemb"/>
</dbReference>
<feature type="domain" description="Sodium/calcium exchanger membrane region" evidence="10">
    <location>
        <begin position="41"/>
        <end position="202"/>
    </location>
</feature>
<comment type="subcellular location">
    <subcellularLocation>
        <location evidence="1">Endomembrane system</location>
        <topology evidence="1">Multi-pass membrane protein</topology>
    </subcellularLocation>
</comment>
<feature type="transmembrane region" description="Helical" evidence="9">
    <location>
        <begin position="414"/>
        <end position="435"/>
    </location>
</feature>
<evidence type="ECO:0000256" key="6">
    <source>
        <dbReference type="ARBA" id="ARBA00023065"/>
    </source>
</evidence>
<feature type="transmembrane region" description="Helical" evidence="9">
    <location>
        <begin position="178"/>
        <end position="203"/>
    </location>
</feature>
<dbReference type="InterPro" id="IPR004713">
    <property type="entry name" value="CaH_exchang"/>
</dbReference>
<keyword evidence="6" id="KW-0406">Ion transport</keyword>
<dbReference type="EMBL" id="JACAZI010000021">
    <property type="protein sequence ID" value="KAF7337947.1"/>
    <property type="molecule type" value="Genomic_DNA"/>
</dbReference>
<evidence type="ECO:0000313" key="11">
    <source>
        <dbReference type="EMBL" id="KAF7337947.1"/>
    </source>
</evidence>
<evidence type="ECO:0000256" key="7">
    <source>
        <dbReference type="ARBA" id="ARBA00023136"/>
    </source>
</evidence>
<protein>
    <submittedName>
        <fullName evidence="11">Calcium/proton exchanger</fullName>
    </submittedName>
</protein>
<dbReference type="GO" id="GO:0005774">
    <property type="term" value="C:vacuolar membrane"/>
    <property type="evidence" value="ECO:0007669"/>
    <property type="project" value="UniProtKB-ARBA"/>
</dbReference>
<organism evidence="11 12">
    <name type="scientific">Mycena venus</name>
    <dbReference type="NCBI Taxonomy" id="2733690"/>
    <lineage>
        <taxon>Eukaryota</taxon>
        <taxon>Fungi</taxon>
        <taxon>Dikarya</taxon>
        <taxon>Basidiomycota</taxon>
        <taxon>Agaricomycotina</taxon>
        <taxon>Agaricomycetes</taxon>
        <taxon>Agaricomycetidae</taxon>
        <taxon>Agaricales</taxon>
        <taxon>Marasmiineae</taxon>
        <taxon>Mycenaceae</taxon>
        <taxon>Mycena</taxon>
    </lineage>
</organism>
<comment type="caution">
    <text evidence="11">The sequence shown here is derived from an EMBL/GenBank/DDBJ whole genome shotgun (WGS) entry which is preliminary data.</text>
</comment>
<evidence type="ECO:0000256" key="5">
    <source>
        <dbReference type="ARBA" id="ARBA00022989"/>
    </source>
</evidence>
<dbReference type="GO" id="GO:0015369">
    <property type="term" value="F:calcium:proton antiporter activity"/>
    <property type="evidence" value="ECO:0007669"/>
    <property type="project" value="TreeGrafter"/>
</dbReference>
<dbReference type="PANTHER" id="PTHR31503">
    <property type="entry name" value="VACUOLAR CALCIUM ION TRANSPORTER"/>
    <property type="match status" value="1"/>
</dbReference>
<keyword evidence="4 9" id="KW-0812">Transmembrane</keyword>
<dbReference type="GO" id="GO:0006874">
    <property type="term" value="P:intracellular calcium ion homeostasis"/>
    <property type="evidence" value="ECO:0007669"/>
    <property type="project" value="TreeGrafter"/>
</dbReference>
<evidence type="ECO:0000256" key="4">
    <source>
        <dbReference type="ARBA" id="ARBA00022692"/>
    </source>
</evidence>
<name>A0A8H7CJ77_9AGAR</name>
<sequence>MPRRPVGEGSQYLEKSPKGWNYILICVPVTFLVRFTQGFNISVFATAFLGLLSTAKIFKLAMEDLTMRVTPHAGIVIQVFMGNIIELISGIIAIKGCKLGVLQASVVGSVLINILLVLGVACKCFSGGTKFAEQGYSPNHAHSTSHLLMLGTLATLLPSIFAPNGGGTTGDTEKMRTAILWISRVFSLCLLLCYIIFGVYQFCSHTSAFEASMPSTRYPQGGDDHSVGAQSDISIFGNRTETSSYPLRERNSGRCAVSDSERGQVSAGDTEEADEESKPSMHLLFGLVVLIGTGVLIYFLSEFVVGSLADLTHKLPLITEQWVGLILIPLAGTFSRHDVLEAVAFGRNDKMNSSLVLSLGSSLNISLFIQPFLVLLAWIMQTNLTLLYDPLETWALFLSVLFVNFVVQPGQSNWFCGVSLLVLYLLIAIISFWIYTDDRVVSSLVFACKG</sequence>
<dbReference type="GO" id="GO:0012505">
    <property type="term" value="C:endomembrane system"/>
    <property type="evidence" value="ECO:0007669"/>
    <property type="project" value="UniProtKB-SubCell"/>
</dbReference>
<dbReference type="AlphaFoldDB" id="A0A8H7CJ77"/>
<feature type="domain" description="Sodium/calcium exchanger membrane region" evidence="10">
    <location>
        <begin position="286"/>
        <end position="433"/>
    </location>
</feature>
<feature type="transmembrane region" description="Helical" evidence="9">
    <location>
        <begin position="106"/>
        <end position="126"/>
    </location>
</feature>
<dbReference type="Pfam" id="PF01699">
    <property type="entry name" value="Na_Ca_ex"/>
    <property type="match status" value="2"/>
</dbReference>
<evidence type="ECO:0000256" key="8">
    <source>
        <dbReference type="SAM" id="MobiDB-lite"/>
    </source>
</evidence>
<dbReference type="Gene3D" id="1.20.1420.30">
    <property type="entry name" value="NCX, central ion-binding region"/>
    <property type="match status" value="2"/>
</dbReference>
<evidence type="ECO:0000256" key="1">
    <source>
        <dbReference type="ARBA" id="ARBA00004127"/>
    </source>
</evidence>
<gene>
    <name evidence="11" type="ORF">MVEN_02018100</name>
</gene>
<feature type="transmembrane region" description="Helical" evidence="9">
    <location>
        <begin position="147"/>
        <end position="166"/>
    </location>
</feature>
<evidence type="ECO:0000256" key="3">
    <source>
        <dbReference type="ARBA" id="ARBA00022448"/>
    </source>
</evidence>
<evidence type="ECO:0000259" key="10">
    <source>
        <dbReference type="Pfam" id="PF01699"/>
    </source>
</evidence>
<dbReference type="PANTHER" id="PTHR31503:SF22">
    <property type="entry name" value="VACUOLAR CALCIUM ION TRANSPORTER"/>
    <property type="match status" value="1"/>
</dbReference>
<comment type="similarity">
    <text evidence="2">Belongs to the Ca(2+):cation antiporter (CaCA) (TC 2.A.19) family.</text>
</comment>
<feature type="transmembrane region" description="Helical" evidence="9">
    <location>
        <begin position="355"/>
        <end position="379"/>
    </location>
</feature>
<accession>A0A8H7CJ77</accession>
<dbReference type="InterPro" id="IPR044880">
    <property type="entry name" value="NCX_ion-bd_dom_sf"/>
</dbReference>
<feature type="transmembrane region" description="Helical" evidence="9">
    <location>
        <begin position="20"/>
        <end position="52"/>
    </location>
</feature>
<keyword evidence="3" id="KW-0813">Transport</keyword>
<feature type="transmembrane region" description="Helical" evidence="9">
    <location>
        <begin position="283"/>
        <end position="309"/>
    </location>
</feature>
<feature type="transmembrane region" description="Helical" evidence="9">
    <location>
        <begin position="73"/>
        <end position="94"/>
    </location>
</feature>
<evidence type="ECO:0000313" key="12">
    <source>
        <dbReference type="Proteomes" id="UP000620124"/>
    </source>
</evidence>
<keyword evidence="7 9" id="KW-0472">Membrane</keyword>
<keyword evidence="12" id="KW-1185">Reference proteome</keyword>
<keyword evidence="5 9" id="KW-1133">Transmembrane helix</keyword>
<proteinExistence type="inferred from homology"/>
<feature type="region of interest" description="Disordered" evidence="8">
    <location>
        <begin position="243"/>
        <end position="275"/>
    </location>
</feature>
<reference evidence="11" key="1">
    <citation type="submission" date="2020-05" db="EMBL/GenBank/DDBJ databases">
        <title>Mycena genomes resolve the evolution of fungal bioluminescence.</title>
        <authorList>
            <person name="Tsai I.J."/>
        </authorList>
    </citation>
    <scope>NUCLEOTIDE SEQUENCE</scope>
    <source>
        <strain evidence="11">CCC161011</strain>
    </source>
</reference>
<feature type="transmembrane region" description="Helical" evidence="9">
    <location>
        <begin position="391"/>
        <end position="407"/>
    </location>
</feature>
<evidence type="ECO:0000256" key="2">
    <source>
        <dbReference type="ARBA" id="ARBA00008170"/>
    </source>
</evidence>